<accession>A0A6A4QJE2</accession>
<keyword evidence="2" id="KW-1185">Reference proteome</keyword>
<gene>
    <name evidence="1" type="ORF">Lalb_Chr05g0223901</name>
</gene>
<dbReference type="AlphaFoldDB" id="A0A6A4QJE2"/>
<sequence length="56" mass="6294">MELSLNPSSSIEAVLSFDLVHFVVLAVVETNSSFRVSCFMCCCFSYILFCCLLDFL</sequence>
<evidence type="ECO:0000313" key="1">
    <source>
        <dbReference type="EMBL" id="KAE9614051.1"/>
    </source>
</evidence>
<organism evidence="1 2">
    <name type="scientific">Lupinus albus</name>
    <name type="common">White lupine</name>
    <name type="synonym">Lupinus termis</name>
    <dbReference type="NCBI Taxonomy" id="3870"/>
    <lineage>
        <taxon>Eukaryota</taxon>
        <taxon>Viridiplantae</taxon>
        <taxon>Streptophyta</taxon>
        <taxon>Embryophyta</taxon>
        <taxon>Tracheophyta</taxon>
        <taxon>Spermatophyta</taxon>
        <taxon>Magnoliopsida</taxon>
        <taxon>eudicotyledons</taxon>
        <taxon>Gunneridae</taxon>
        <taxon>Pentapetalae</taxon>
        <taxon>rosids</taxon>
        <taxon>fabids</taxon>
        <taxon>Fabales</taxon>
        <taxon>Fabaceae</taxon>
        <taxon>Papilionoideae</taxon>
        <taxon>50 kb inversion clade</taxon>
        <taxon>genistoids sensu lato</taxon>
        <taxon>core genistoids</taxon>
        <taxon>Genisteae</taxon>
        <taxon>Lupinus</taxon>
    </lineage>
</organism>
<proteinExistence type="predicted"/>
<dbReference type="Proteomes" id="UP000447434">
    <property type="component" value="Chromosome 5"/>
</dbReference>
<reference evidence="2" key="1">
    <citation type="journal article" date="2020" name="Nat. Commun.">
        <title>Genome sequence of the cluster root forming white lupin.</title>
        <authorList>
            <person name="Hufnagel B."/>
            <person name="Marques A."/>
            <person name="Soriano A."/>
            <person name="Marques L."/>
            <person name="Divol F."/>
            <person name="Doumas P."/>
            <person name="Sallet E."/>
            <person name="Mancinotti D."/>
            <person name="Carrere S."/>
            <person name="Marande W."/>
            <person name="Arribat S."/>
            <person name="Keller J."/>
            <person name="Huneau C."/>
            <person name="Blein T."/>
            <person name="Aime D."/>
            <person name="Laguerre M."/>
            <person name="Taylor J."/>
            <person name="Schubert V."/>
            <person name="Nelson M."/>
            <person name="Geu-Flores F."/>
            <person name="Crespi M."/>
            <person name="Gallardo-Guerrero K."/>
            <person name="Delaux P.-M."/>
            <person name="Salse J."/>
            <person name="Berges H."/>
            <person name="Guyot R."/>
            <person name="Gouzy J."/>
            <person name="Peret B."/>
        </authorList>
    </citation>
    <scope>NUCLEOTIDE SEQUENCE [LARGE SCALE GENOMIC DNA]</scope>
    <source>
        <strain evidence="2">cv. Amiga</strain>
    </source>
</reference>
<name>A0A6A4QJE2_LUPAL</name>
<dbReference type="EMBL" id="WOCE01000005">
    <property type="protein sequence ID" value="KAE9614051.1"/>
    <property type="molecule type" value="Genomic_DNA"/>
</dbReference>
<protein>
    <submittedName>
        <fullName evidence="1">Uncharacterized protein</fullName>
    </submittedName>
</protein>
<evidence type="ECO:0000313" key="2">
    <source>
        <dbReference type="Proteomes" id="UP000447434"/>
    </source>
</evidence>
<comment type="caution">
    <text evidence="1">The sequence shown here is derived from an EMBL/GenBank/DDBJ whole genome shotgun (WGS) entry which is preliminary data.</text>
</comment>